<dbReference type="CDD" id="cd00431">
    <property type="entry name" value="cysteine_hydrolases"/>
    <property type="match status" value="1"/>
</dbReference>
<evidence type="ECO:0000256" key="1">
    <source>
        <dbReference type="ARBA" id="ARBA00022801"/>
    </source>
</evidence>
<sequence length="193" mass="21397">MPMGLEIDKKSTALVVIDLQKGIASMGRNLVPYDANTVIKNASELAESFRKNDMPVFLVHVVPDKRAMLNVLADDSAWSGPAEMPPDFSDIVPELGPRDNDVVISKKQWGAFYGTDLELRLRRGGIKTIVLCGISTTHGVESTARFAYEMGFQQIFAEDAMTAMTKEMHESTINNVFKKMGRVRKTSEIVESL</sequence>
<accession>S0ARR9</accession>
<dbReference type="HOGENOM" id="CLU_068979_8_2_2"/>
<dbReference type="EMBL" id="CP004145">
    <property type="protein sequence ID" value="AGO61497.1"/>
    <property type="molecule type" value="Genomic_DNA"/>
</dbReference>
<dbReference type="PATRIC" id="fig|333146.12.peg.1543"/>
<organism evidence="3 4">
    <name type="scientific">Ferroplasma acidarmanus Fer1</name>
    <dbReference type="NCBI Taxonomy" id="333146"/>
    <lineage>
        <taxon>Archaea</taxon>
        <taxon>Methanobacteriati</taxon>
        <taxon>Thermoplasmatota</taxon>
        <taxon>Thermoplasmata</taxon>
        <taxon>Thermoplasmatales</taxon>
        <taxon>Ferroplasmaceae</taxon>
        <taxon>Ferroplasma</taxon>
    </lineage>
</organism>
<protein>
    <submittedName>
        <fullName evidence="3">Isochorismatase</fullName>
    </submittedName>
</protein>
<dbReference type="InterPro" id="IPR000868">
    <property type="entry name" value="Isochorismatase-like_dom"/>
</dbReference>
<dbReference type="Pfam" id="PF00857">
    <property type="entry name" value="Isochorismatase"/>
    <property type="match status" value="1"/>
</dbReference>
<reference evidence="3 4" key="1">
    <citation type="journal article" date="2007" name="Proc. Natl. Acad. Sci. U.S.A.">
        <title>Genome dynamics in a natural archaeal population.</title>
        <authorList>
            <person name="Allen E.E."/>
            <person name="Tyson G.W."/>
            <person name="Whitaker R.J."/>
            <person name="Detter J.C."/>
            <person name="Richardson P.M."/>
            <person name="Banfield J.F."/>
        </authorList>
    </citation>
    <scope>NUCLEOTIDE SEQUENCE [LARGE SCALE GENOMIC DNA]</scope>
    <source>
        <strain evidence="4">fer1</strain>
    </source>
</reference>
<dbReference type="InterPro" id="IPR050272">
    <property type="entry name" value="Isochorismatase-like_hydrls"/>
</dbReference>
<dbReference type="GO" id="GO:0016787">
    <property type="term" value="F:hydrolase activity"/>
    <property type="evidence" value="ECO:0007669"/>
    <property type="project" value="UniProtKB-KW"/>
</dbReference>
<dbReference type="Proteomes" id="UP000014660">
    <property type="component" value="Chromosome"/>
</dbReference>
<dbReference type="PANTHER" id="PTHR43540:SF7">
    <property type="entry name" value="ISOCHORISMATASE FAMILY PROTEIN YECD"/>
    <property type="match status" value="1"/>
</dbReference>
<evidence type="ECO:0000313" key="4">
    <source>
        <dbReference type="Proteomes" id="UP000014660"/>
    </source>
</evidence>
<keyword evidence="4" id="KW-1185">Reference proteome</keyword>
<evidence type="ECO:0000259" key="2">
    <source>
        <dbReference type="Pfam" id="PF00857"/>
    </source>
</evidence>
<feature type="domain" description="Isochorismatase-like" evidence="2">
    <location>
        <begin position="12"/>
        <end position="186"/>
    </location>
</feature>
<dbReference type="AlphaFoldDB" id="S0ARR9"/>
<proteinExistence type="predicted"/>
<evidence type="ECO:0000313" key="3">
    <source>
        <dbReference type="EMBL" id="AGO61497.1"/>
    </source>
</evidence>
<dbReference type="PANTHER" id="PTHR43540">
    <property type="entry name" value="PEROXYUREIDOACRYLATE/UREIDOACRYLATE AMIDOHYDROLASE-RELATED"/>
    <property type="match status" value="1"/>
</dbReference>
<dbReference type="KEGG" id="fac:FACI_IFERC01G1517"/>
<keyword evidence="1" id="KW-0378">Hydrolase</keyword>
<dbReference type="Gene3D" id="3.40.50.850">
    <property type="entry name" value="Isochorismatase-like"/>
    <property type="match status" value="1"/>
</dbReference>
<dbReference type="InterPro" id="IPR036380">
    <property type="entry name" value="Isochorismatase-like_sf"/>
</dbReference>
<gene>
    <name evidence="3" type="ORF">FACI_IFERC00001G1517</name>
</gene>
<name>S0ARR9_FERAC</name>
<dbReference type="SUPFAM" id="SSF52499">
    <property type="entry name" value="Isochorismatase-like hydrolases"/>
    <property type="match status" value="1"/>
</dbReference>